<proteinExistence type="predicted"/>
<name>A0A381Y7C2_9ZZZZ</name>
<sequence>VNGVKLPHFLIWCFRRSRGPAPAYRHFEGSYGEDYADIDGMVLCSKVLGLAALEMCG</sequence>
<reference evidence="1" key="1">
    <citation type="submission" date="2018-05" db="EMBL/GenBank/DDBJ databases">
        <authorList>
            <person name="Lanie J.A."/>
            <person name="Ng W.-L."/>
            <person name="Kazmierczak K.M."/>
            <person name="Andrzejewski T.M."/>
            <person name="Davidsen T.M."/>
            <person name="Wayne K.J."/>
            <person name="Tettelin H."/>
            <person name="Glass J.I."/>
            <person name="Rusch D."/>
            <person name="Podicherti R."/>
            <person name="Tsui H.-C.T."/>
            <person name="Winkler M.E."/>
        </authorList>
    </citation>
    <scope>NUCLEOTIDE SEQUENCE</scope>
</reference>
<protein>
    <submittedName>
        <fullName evidence="1">Uncharacterized protein</fullName>
    </submittedName>
</protein>
<dbReference type="AlphaFoldDB" id="A0A381Y7C2"/>
<organism evidence="1">
    <name type="scientific">marine metagenome</name>
    <dbReference type="NCBI Taxonomy" id="408172"/>
    <lineage>
        <taxon>unclassified sequences</taxon>
        <taxon>metagenomes</taxon>
        <taxon>ecological metagenomes</taxon>
    </lineage>
</organism>
<accession>A0A381Y7C2</accession>
<dbReference type="EMBL" id="UINC01017478">
    <property type="protein sequence ID" value="SVA72512.1"/>
    <property type="molecule type" value="Genomic_DNA"/>
</dbReference>
<gene>
    <name evidence="1" type="ORF">METZ01_LOCUS125366</name>
</gene>
<evidence type="ECO:0000313" key="1">
    <source>
        <dbReference type="EMBL" id="SVA72512.1"/>
    </source>
</evidence>
<feature type="non-terminal residue" evidence="1">
    <location>
        <position position="1"/>
    </location>
</feature>